<dbReference type="Proteomes" id="UP000594586">
    <property type="component" value="Chromosome"/>
</dbReference>
<dbReference type="EMBL" id="CP064955">
    <property type="protein sequence ID" value="QPK83674.1"/>
    <property type="molecule type" value="Genomic_DNA"/>
</dbReference>
<gene>
    <name evidence="1" type="ORF">G7Y29_02360</name>
</gene>
<evidence type="ECO:0000313" key="2">
    <source>
        <dbReference type="Proteomes" id="UP000594586"/>
    </source>
</evidence>
<dbReference type="PROSITE" id="PS51257">
    <property type="entry name" value="PROKAR_LIPOPROTEIN"/>
    <property type="match status" value="1"/>
</dbReference>
<dbReference type="AlphaFoldDB" id="A0A7T0KP68"/>
<dbReference type="KEGG" id="cqn:G7Y29_02360"/>
<evidence type="ECO:0008006" key="3">
    <source>
        <dbReference type="Google" id="ProtNLM"/>
    </source>
</evidence>
<organism evidence="1 2">
    <name type="scientific">Corynebacterium qintianiae</name>
    <dbReference type="NCBI Taxonomy" id="2709392"/>
    <lineage>
        <taxon>Bacteria</taxon>
        <taxon>Bacillati</taxon>
        <taxon>Actinomycetota</taxon>
        <taxon>Actinomycetes</taxon>
        <taxon>Mycobacteriales</taxon>
        <taxon>Corynebacteriaceae</taxon>
        <taxon>Corynebacterium</taxon>
    </lineage>
</organism>
<evidence type="ECO:0000313" key="1">
    <source>
        <dbReference type="EMBL" id="QPK83674.1"/>
    </source>
</evidence>
<dbReference type="InterPro" id="IPR013207">
    <property type="entry name" value="LGFP"/>
</dbReference>
<keyword evidence="2" id="KW-1185">Reference proteome</keyword>
<reference evidence="1 2" key="1">
    <citation type="submission" date="2020-11" db="EMBL/GenBank/DDBJ databases">
        <title>Corynebacterium sp. MC1420.</title>
        <authorList>
            <person name="Zhou J."/>
        </authorList>
    </citation>
    <scope>NUCLEOTIDE SEQUENCE [LARGE SCALE GENOMIC DNA]</scope>
    <source>
        <strain evidence="1 2">MC1420</strain>
    </source>
</reference>
<dbReference type="Pfam" id="PF08310">
    <property type="entry name" value="LGFP"/>
    <property type="match status" value="3"/>
</dbReference>
<sequence>MRNWVVSALRPTLQQHRTKLVAAATATITACTLTVAPAPADVFHGYWIGGRIEETYHRLGGWGRFGDATTPESVSAWNGRFQVFQRDASIYWHPNVDGGTAHQVGGRIRDKWGDLGWENAALGYPVTDELQTPDGVGRFNHFQGGSIYWSPNTDAHQIWGGIRDKWAAQGWETGPLGYPTTDELTTPDGKGKYNHFQNGSIYYSPAGGVHTVSGKIRDYWAKAGWEKSPLGFPSSDPYTAGGGIKQNFIGGSIQAFEPTGVALEKFDNKAYSSYRQVYPLFAKEDLPRWHAAGAHRELIQNMDKYFPLTGCPKEITQGAVCTLSGVGGRSGKVTVDRISDTGFTLKTAADHPEGAGRLLTIRFDEVTAPPADEKNLVFDTADIKTRYTGSNKTWIRLIVESSGPTASTQVQGPFSSEHIGTQIWGPFASTLRTTLDKSTTTYVPLTP</sequence>
<name>A0A7T0KP68_9CORY</name>
<accession>A0A7T0KP68</accession>
<protein>
    <recommendedName>
        <fullName evidence="3">LGFP repeat-containing protein</fullName>
    </recommendedName>
</protein>
<proteinExistence type="predicted"/>